<feature type="region of interest" description="Disordered" evidence="1">
    <location>
        <begin position="1"/>
        <end position="25"/>
    </location>
</feature>
<evidence type="ECO:0000313" key="4">
    <source>
        <dbReference type="WBParaSite" id="TCLT_0000662001-mRNA-1"/>
    </source>
</evidence>
<proteinExistence type="predicted"/>
<protein>
    <submittedName>
        <fullName evidence="2 4">Uncharacterized protein</fullName>
    </submittedName>
</protein>
<feature type="compositionally biased region" description="Basic and acidic residues" evidence="1">
    <location>
        <begin position="1"/>
        <end position="12"/>
    </location>
</feature>
<reference evidence="4" key="1">
    <citation type="submission" date="2017-02" db="UniProtKB">
        <authorList>
            <consortium name="WormBaseParasite"/>
        </authorList>
    </citation>
    <scope>IDENTIFICATION</scope>
</reference>
<sequence length="71" mass="7652">MLERGAEKEKSQNSKVSLYPTAPSLSASCGKRGWIVSRTLVMGRALALSSAPPTFILKCLSLLLYPSSPKQ</sequence>
<dbReference type="Proteomes" id="UP000276776">
    <property type="component" value="Unassembled WGS sequence"/>
</dbReference>
<dbReference type="WBParaSite" id="TCLT_0000662001-mRNA-1">
    <property type="protein sequence ID" value="TCLT_0000662001-mRNA-1"/>
    <property type="gene ID" value="TCLT_0000662001"/>
</dbReference>
<accession>A0A0N5D1A1</accession>
<dbReference type="AlphaFoldDB" id="A0A0N5D1A1"/>
<organism evidence="4">
    <name type="scientific">Thelazia callipaeda</name>
    <name type="common">Oriental eyeworm</name>
    <name type="synonym">Parasitic nematode</name>
    <dbReference type="NCBI Taxonomy" id="103827"/>
    <lineage>
        <taxon>Eukaryota</taxon>
        <taxon>Metazoa</taxon>
        <taxon>Ecdysozoa</taxon>
        <taxon>Nematoda</taxon>
        <taxon>Chromadorea</taxon>
        <taxon>Rhabditida</taxon>
        <taxon>Spirurina</taxon>
        <taxon>Spiruromorpha</taxon>
        <taxon>Thelazioidea</taxon>
        <taxon>Thelaziidae</taxon>
        <taxon>Thelazia</taxon>
    </lineage>
</organism>
<name>A0A0N5D1A1_THECL</name>
<dbReference type="EMBL" id="UYYF01004429">
    <property type="protein sequence ID" value="VDN03977.1"/>
    <property type="molecule type" value="Genomic_DNA"/>
</dbReference>
<reference evidence="2 3" key="2">
    <citation type="submission" date="2018-11" db="EMBL/GenBank/DDBJ databases">
        <authorList>
            <consortium name="Pathogen Informatics"/>
        </authorList>
    </citation>
    <scope>NUCLEOTIDE SEQUENCE [LARGE SCALE GENOMIC DNA]</scope>
</reference>
<gene>
    <name evidence="2" type="ORF">TCLT_LOCUS6609</name>
</gene>
<evidence type="ECO:0000313" key="3">
    <source>
        <dbReference type="Proteomes" id="UP000276776"/>
    </source>
</evidence>
<dbReference type="PROSITE" id="PS51257">
    <property type="entry name" value="PROKAR_LIPOPROTEIN"/>
    <property type="match status" value="1"/>
</dbReference>
<evidence type="ECO:0000256" key="1">
    <source>
        <dbReference type="SAM" id="MobiDB-lite"/>
    </source>
</evidence>
<evidence type="ECO:0000313" key="2">
    <source>
        <dbReference type="EMBL" id="VDN03977.1"/>
    </source>
</evidence>
<keyword evidence="3" id="KW-1185">Reference proteome</keyword>